<dbReference type="AlphaFoldDB" id="A0A1D8U4A8"/>
<proteinExistence type="predicted"/>
<evidence type="ECO:0000256" key="1">
    <source>
        <dbReference type="SAM" id="Phobius"/>
    </source>
</evidence>
<keyword evidence="1" id="KW-1133">Transmembrane helix</keyword>
<name>A0A1D8U4A8_9CYAN</name>
<organism evidence="2 3">
    <name type="scientific">Moorena producens PAL-8-15-08-1</name>
    <dbReference type="NCBI Taxonomy" id="1458985"/>
    <lineage>
        <taxon>Bacteria</taxon>
        <taxon>Bacillati</taxon>
        <taxon>Cyanobacteriota</taxon>
        <taxon>Cyanophyceae</taxon>
        <taxon>Coleofasciculales</taxon>
        <taxon>Coleofasciculaceae</taxon>
        <taxon>Moorena</taxon>
    </lineage>
</organism>
<gene>
    <name evidence="2" type="ORF">BJP34_35590</name>
</gene>
<evidence type="ECO:0000313" key="3">
    <source>
        <dbReference type="Proteomes" id="UP000177870"/>
    </source>
</evidence>
<dbReference type="EMBL" id="CP017600">
    <property type="protein sequence ID" value="AOX04708.1"/>
    <property type="molecule type" value="Genomic_DNA"/>
</dbReference>
<dbReference type="KEGG" id="mpro:BJP34_35590"/>
<accession>A0A1D8U4A8</accession>
<protein>
    <submittedName>
        <fullName evidence="2">Uncharacterized protein</fullName>
    </submittedName>
</protein>
<keyword evidence="1" id="KW-0472">Membrane</keyword>
<geneLocation type="plasmid" evidence="2 3">
    <name>unnamed</name>
</geneLocation>
<evidence type="ECO:0000313" key="2">
    <source>
        <dbReference type="EMBL" id="AOX04708.1"/>
    </source>
</evidence>
<reference evidence="3" key="1">
    <citation type="submission" date="2016-10" db="EMBL/GenBank/DDBJ databases">
        <title>Comparative genomics uncovers the prolific and rare metabolic potential of the cyanobacterial genus Moorea.</title>
        <authorList>
            <person name="Leao T."/>
            <person name="Castelao G."/>
            <person name="Korobeynikov A."/>
            <person name="Monroe E.A."/>
            <person name="Podell S."/>
            <person name="Glukhov E."/>
            <person name="Allen E."/>
            <person name="Gerwick W.H."/>
            <person name="Gerwick L."/>
        </authorList>
    </citation>
    <scope>NUCLEOTIDE SEQUENCE [LARGE SCALE GENOMIC DNA]</scope>
    <source>
        <strain evidence="3">PAL-8-15-08-1</strain>
        <plasmid evidence="3">unnamed</plasmid>
    </source>
</reference>
<feature type="transmembrane region" description="Helical" evidence="1">
    <location>
        <begin position="106"/>
        <end position="127"/>
    </location>
</feature>
<keyword evidence="1" id="KW-0812">Transmembrane</keyword>
<dbReference type="Proteomes" id="UP000177870">
    <property type="component" value="Plasmid unnamed"/>
</dbReference>
<sequence length="160" mass="18707">MPAKNITYHTETYVANPVVTLAVMTTQPYKSGLDITAQIYSNFFSNNPLRKMTRTEVANLLDVCRQTIYDWQTQVIDPAPHEHAVIISGEFYSKNNKRPRKRLRGLSVHQVFIFWLISQIMLVVTTYDAAIPLLGRMLEMFPKEDFDVQLSKYLKRHRHY</sequence>
<keyword evidence="2" id="KW-0614">Plasmid</keyword>